<feature type="transmembrane region" description="Helical" evidence="2">
    <location>
        <begin position="431"/>
        <end position="453"/>
    </location>
</feature>
<evidence type="ECO:0000256" key="1">
    <source>
        <dbReference type="SAM" id="MobiDB-lite"/>
    </source>
</evidence>
<organism evidence="3 4">
    <name type="scientific">Paxillus rubicundulus Ve08.2h10</name>
    <dbReference type="NCBI Taxonomy" id="930991"/>
    <lineage>
        <taxon>Eukaryota</taxon>
        <taxon>Fungi</taxon>
        <taxon>Dikarya</taxon>
        <taxon>Basidiomycota</taxon>
        <taxon>Agaricomycotina</taxon>
        <taxon>Agaricomycetes</taxon>
        <taxon>Agaricomycetidae</taxon>
        <taxon>Boletales</taxon>
        <taxon>Paxilineae</taxon>
        <taxon>Paxillaceae</taxon>
        <taxon>Paxillus</taxon>
    </lineage>
</organism>
<dbReference type="AlphaFoldDB" id="A0A0D0DXY7"/>
<reference evidence="4" key="2">
    <citation type="submission" date="2015-01" db="EMBL/GenBank/DDBJ databases">
        <title>Evolutionary Origins and Diversification of the Mycorrhizal Mutualists.</title>
        <authorList>
            <consortium name="DOE Joint Genome Institute"/>
            <consortium name="Mycorrhizal Genomics Consortium"/>
            <person name="Kohler A."/>
            <person name="Kuo A."/>
            <person name="Nagy L.G."/>
            <person name="Floudas D."/>
            <person name="Copeland A."/>
            <person name="Barry K.W."/>
            <person name="Cichocki N."/>
            <person name="Veneault-Fourrey C."/>
            <person name="LaButti K."/>
            <person name="Lindquist E.A."/>
            <person name="Lipzen A."/>
            <person name="Lundell T."/>
            <person name="Morin E."/>
            <person name="Murat C."/>
            <person name="Riley R."/>
            <person name="Ohm R."/>
            <person name="Sun H."/>
            <person name="Tunlid A."/>
            <person name="Henrissat B."/>
            <person name="Grigoriev I.V."/>
            <person name="Hibbett D.S."/>
            <person name="Martin F."/>
        </authorList>
    </citation>
    <scope>NUCLEOTIDE SEQUENCE [LARGE SCALE GENOMIC DNA]</scope>
    <source>
        <strain evidence="4">Ve08.2h10</strain>
    </source>
</reference>
<feature type="compositionally biased region" description="Pro residues" evidence="1">
    <location>
        <begin position="88"/>
        <end position="100"/>
    </location>
</feature>
<dbReference type="OrthoDB" id="3254104at2759"/>
<feature type="compositionally biased region" description="Polar residues" evidence="1">
    <location>
        <begin position="14"/>
        <end position="24"/>
    </location>
</feature>
<name>A0A0D0DXY7_9AGAM</name>
<keyword evidence="2" id="KW-0812">Transmembrane</keyword>
<feature type="compositionally biased region" description="Low complexity" evidence="1">
    <location>
        <begin position="340"/>
        <end position="349"/>
    </location>
</feature>
<reference evidence="3 4" key="1">
    <citation type="submission" date="2014-04" db="EMBL/GenBank/DDBJ databases">
        <authorList>
            <consortium name="DOE Joint Genome Institute"/>
            <person name="Kuo A."/>
            <person name="Kohler A."/>
            <person name="Jargeat P."/>
            <person name="Nagy L.G."/>
            <person name="Floudas D."/>
            <person name="Copeland A."/>
            <person name="Barry K.W."/>
            <person name="Cichocki N."/>
            <person name="Veneault-Fourrey C."/>
            <person name="LaButti K."/>
            <person name="Lindquist E.A."/>
            <person name="Lipzen A."/>
            <person name="Lundell T."/>
            <person name="Morin E."/>
            <person name="Murat C."/>
            <person name="Sun H."/>
            <person name="Tunlid A."/>
            <person name="Henrissat B."/>
            <person name="Grigoriev I.V."/>
            <person name="Hibbett D.S."/>
            <person name="Martin F."/>
            <person name="Nordberg H.P."/>
            <person name="Cantor M.N."/>
            <person name="Hua S.X."/>
        </authorList>
    </citation>
    <scope>NUCLEOTIDE SEQUENCE [LARGE SCALE GENOMIC DNA]</scope>
    <source>
        <strain evidence="3 4">Ve08.2h10</strain>
    </source>
</reference>
<keyword evidence="4" id="KW-1185">Reference proteome</keyword>
<feature type="region of interest" description="Disordered" evidence="1">
    <location>
        <begin position="80"/>
        <end position="172"/>
    </location>
</feature>
<feature type="compositionally biased region" description="Polar residues" evidence="1">
    <location>
        <begin position="106"/>
        <end position="115"/>
    </location>
</feature>
<dbReference type="EMBL" id="KN825070">
    <property type="protein sequence ID" value="KIK95011.1"/>
    <property type="molecule type" value="Genomic_DNA"/>
</dbReference>
<dbReference type="Proteomes" id="UP000054538">
    <property type="component" value="Unassembled WGS sequence"/>
</dbReference>
<sequence length="558" mass="60924">MYASPSRYYRAPGRQNQRSRTQSDPGHPFVSPPYTVQWPAPARRTTEPMAMNHQRTPSRNSSVERVGDLFVPPLGSLLAQYQVSGSPPGSPTTPVPPRSPSPQRLGHQQSSSRQGTIRMPQPEMPLIREVPRPSRTALSTPLVTPTPQPPGLGEGHGSGTYASPTFPVPQQNSPVFSVPSPHQVTTMPVVDQGSHQSMYDSATQLMRHASLSGSTAPDQGGHYHSDSHHVTHHRSRSRRPGAASHRYVSSTAQPVYGHVNSGILNASRTSLDVHSSRNHHATTSPPLGTSSTSYRPGTSPNNAPSRSHSRSRSHTRPPPSPTTATTTTAHASSRRRETHTYTPAPTPAAMDIHHSTQRPGLPANYDGHTQTRYMSMLLALDDIPPLFNLMASFFTWILLAGFVLFPGTFASLKNQDTSETETQILSLINEVSLYVIAWICTGIGGCGMTWLWWRWQNNYIWITNRIFVPGLLNSVAGIISTLASIYGAQAGTFGAAEKSTVIATGVIAGICGLLMIIYQFWLLENLKKEHDREVGVERAGKHGEGVLGEKKLRRRSEV</sequence>
<evidence type="ECO:0000313" key="3">
    <source>
        <dbReference type="EMBL" id="KIK95011.1"/>
    </source>
</evidence>
<feature type="region of interest" description="Disordered" evidence="1">
    <location>
        <begin position="211"/>
        <end position="254"/>
    </location>
</feature>
<evidence type="ECO:0000313" key="4">
    <source>
        <dbReference type="Proteomes" id="UP000054538"/>
    </source>
</evidence>
<keyword evidence="2" id="KW-1133">Transmembrane helix</keyword>
<accession>A0A0D0DXY7</accession>
<proteinExistence type="predicted"/>
<gene>
    <name evidence="3" type="ORF">PAXRUDRAFT_827413</name>
</gene>
<feature type="transmembrane region" description="Helical" evidence="2">
    <location>
        <begin position="500"/>
        <end position="523"/>
    </location>
</feature>
<feature type="compositionally biased region" description="Low complexity" evidence="1">
    <location>
        <begin position="322"/>
        <end position="331"/>
    </location>
</feature>
<evidence type="ECO:0000256" key="2">
    <source>
        <dbReference type="SAM" id="Phobius"/>
    </source>
</evidence>
<feature type="compositionally biased region" description="Polar residues" evidence="1">
    <location>
        <begin position="53"/>
        <end position="63"/>
    </location>
</feature>
<feature type="compositionally biased region" description="Low complexity" evidence="1">
    <location>
        <begin position="282"/>
        <end position="293"/>
    </location>
</feature>
<protein>
    <submittedName>
        <fullName evidence="3">Uncharacterized protein</fullName>
    </submittedName>
</protein>
<feature type="compositionally biased region" description="Polar residues" evidence="1">
    <location>
        <begin position="160"/>
        <end position="172"/>
    </location>
</feature>
<dbReference type="HOGENOM" id="CLU_037457_2_1_1"/>
<feature type="compositionally biased region" description="Basic residues" evidence="1">
    <location>
        <begin position="230"/>
        <end position="239"/>
    </location>
</feature>
<feature type="region of interest" description="Disordered" evidence="1">
    <location>
        <begin position="1"/>
        <end position="68"/>
    </location>
</feature>
<feature type="transmembrane region" description="Helical" evidence="2">
    <location>
        <begin position="386"/>
        <end position="411"/>
    </location>
</feature>
<feature type="region of interest" description="Disordered" evidence="1">
    <location>
        <begin position="270"/>
        <end position="363"/>
    </location>
</feature>
<dbReference type="InParanoid" id="A0A0D0DXY7"/>
<keyword evidence="2" id="KW-0472">Membrane</keyword>
<feature type="transmembrane region" description="Helical" evidence="2">
    <location>
        <begin position="465"/>
        <end position="488"/>
    </location>
</feature>